<comment type="caution">
    <text evidence="1">The sequence shown here is derived from an EMBL/GenBank/DDBJ whole genome shotgun (WGS) entry which is preliminary data.</text>
</comment>
<evidence type="ECO:0000313" key="1">
    <source>
        <dbReference type="EMBL" id="MCY1074255.1"/>
    </source>
</evidence>
<dbReference type="Proteomes" id="UP001207654">
    <property type="component" value="Unassembled WGS sequence"/>
</dbReference>
<dbReference type="InterPro" id="IPR021815">
    <property type="entry name" value="TsiV"/>
</dbReference>
<protein>
    <submittedName>
        <fullName evidence="1">DUF3396 domain-containing protein</fullName>
    </submittedName>
</protein>
<dbReference type="Pfam" id="PF11876">
    <property type="entry name" value="TsiV"/>
    <property type="match status" value="1"/>
</dbReference>
<accession>A0ABT3ZXX6</accession>
<evidence type="ECO:0000313" key="2">
    <source>
        <dbReference type="Proteomes" id="UP001207654"/>
    </source>
</evidence>
<keyword evidence="2" id="KW-1185">Reference proteome</keyword>
<reference evidence="1 2" key="1">
    <citation type="submission" date="2022-11" db="EMBL/GenBank/DDBJ databases">
        <title>Minimal conservation of predation-associated metabolite biosynthetic gene clusters underscores biosynthetic potential of Myxococcota including descriptions for ten novel species: Archangium lansinium sp. nov., Myxococcus landrumus sp. nov., Nannocystis bai.</title>
        <authorList>
            <person name="Ahearne A."/>
            <person name="Stevens C."/>
            <person name="Phillips K."/>
        </authorList>
    </citation>
    <scope>NUCLEOTIDE SEQUENCE [LARGE SCALE GENOMIC DNA]</scope>
    <source>
        <strain evidence="1 2">MIWBW</strain>
    </source>
</reference>
<gene>
    <name evidence="1" type="ORF">OV287_07130</name>
</gene>
<dbReference type="RefSeq" id="WP_267533231.1">
    <property type="nucleotide sequence ID" value="NZ_JAPNKA010000001.1"/>
</dbReference>
<name>A0ABT3ZXX6_9BACT</name>
<organism evidence="1 2">
    <name type="scientific">Archangium lansingense</name>
    <dbReference type="NCBI Taxonomy" id="2995310"/>
    <lineage>
        <taxon>Bacteria</taxon>
        <taxon>Pseudomonadati</taxon>
        <taxon>Myxococcota</taxon>
        <taxon>Myxococcia</taxon>
        <taxon>Myxococcales</taxon>
        <taxon>Cystobacterineae</taxon>
        <taxon>Archangiaceae</taxon>
        <taxon>Archangium</taxon>
    </lineage>
</organism>
<dbReference type="EMBL" id="JAPNKA010000001">
    <property type="protein sequence ID" value="MCY1074255.1"/>
    <property type="molecule type" value="Genomic_DNA"/>
</dbReference>
<proteinExistence type="predicted"/>
<sequence>MGVPLVDGADREELLAREVIRLAFFLPHDHPDVASGVSLALDSYMQMVGEGPESINEAFVDDDEGAPLSPDRWKSIRHRLRPERHWRFADDYSESYANRVEKRRYETQLFLDGGGARTGYSFRYRARIPWRTPASNKVSLLTATVPTEFLEAHGPARVAELARTMASQLQFTTGHVGLNLQLYWPLRSTDDALRAAAFRYPGVDLRPAWLWEEDVGFHVDGVHWLNFFAPPVLKKLGGAHGLRARLRSDNTRVETINDKRVVVSLGEWPESGDLVQGLTLPAYRELSHVLAPLLEPLESSSPVTWMAAGNSFLGFTEEEALKWWRRFLD</sequence>